<dbReference type="OrthoDB" id="10041611at2759"/>
<organism evidence="9 10">
    <name type="scientific">Naja naja</name>
    <name type="common">Indian cobra</name>
    <dbReference type="NCBI Taxonomy" id="35670"/>
    <lineage>
        <taxon>Eukaryota</taxon>
        <taxon>Metazoa</taxon>
        <taxon>Chordata</taxon>
        <taxon>Craniata</taxon>
        <taxon>Vertebrata</taxon>
        <taxon>Euteleostomi</taxon>
        <taxon>Lepidosauria</taxon>
        <taxon>Squamata</taxon>
        <taxon>Bifurcata</taxon>
        <taxon>Unidentata</taxon>
        <taxon>Episquamata</taxon>
        <taxon>Toxicofera</taxon>
        <taxon>Serpentes</taxon>
        <taxon>Colubroidea</taxon>
        <taxon>Elapidae</taxon>
        <taxon>Elapinae</taxon>
        <taxon>Naja</taxon>
    </lineage>
</organism>
<feature type="domain" description="MARVEL" evidence="8">
    <location>
        <begin position="2"/>
        <end position="152"/>
    </location>
</feature>
<sequence>PHLPHPDYSTCKIRFVFSLVIFASLVTEGYQNLTTSSQLHCIFNDNGAACCYGITVGVLSFLQCLLFLGCDVYDTCITNHKFKYAILILDVTFSMTWTCLWFIGFCILANQWNRSTHSYLLGTSAARASIAFAFLSVPCWLIQDNSCFCIKKYTLFSVCFLLFLCLPLLVEFLCNFVYYCTQGSLELSELSCSLADVSLPNEGTLSILIMKKTKLRKHQGLHSSTLNNNIIFYWNHTPVTHFLQRLVPGHK</sequence>
<gene>
    <name evidence="9" type="primary">SYNGR4</name>
</gene>
<reference evidence="9" key="1">
    <citation type="submission" date="2025-08" db="UniProtKB">
        <authorList>
            <consortium name="Ensembl"/>
        </authorList>
    </citation>
    <scope>IDENTIFICATION</scope>
</reference>
<feature type="transmembrane region" description="Helical" evidence="7">
    <location>
        <begin position="118"/>
        <end position="141"/>
    </location>
</feature>
<feature type="transmembrane region" description="Helical" evidence="7">
    <location>
        <begin position="153"/>
        <end position="179"/>
    </location>
</feature>
<dbReference type="GO" id="GO:0031594">
    <property type="term" value="C:neuromuscular junction"/>
    <property type="evidence" value="ECO:0007669"/>
    <property type="project" value="TreeGrafter"/>
</dbReference>
<evidence type="ECO:0000313" key="10">
    <source>
        <dbReference type="Proteomes" id="UP000694559"/>
    </source>
</evidence>
<comment type="subcellular location">
    <subcellularLocation>
        <location evidence="1">Membrane</location>
        <topology evidence="1">Multi-pass membrane protein</topology>
    </subcellularLocation>
</comment>
<evidence type="ECO:0000313" key="9">
    <source>
        <dbReference type="Ensembl" id="ENSNNAP00000008038.1"/>
    </source>
</evidence>
<dbReference type="InterPro" id="IPR016579">
    <property type="entry name" value="Synaptogyrin"/>
</dbReference>
<feature type="transmembrane region" description="Helical" evidence="7">
    <location>
        <begin position="85"/>
        <end position="112"/>
    </location>
</feature>
<evidence type="ECO:0000259" key="8">
    <source>
        <dbReference type="PROSITE" id="PS51225"/>
    </source>
</evidence>
<evidence type="ECO:0000256" key="5">
    <source>
        <dbReference type="ARBA" id="ARBA00023136"/>
    </source>
</evidence>
<evidence type="ECO:0000256" key="1">
    <source>
        <dbReference type="ARBA" id="ARBA00004141"/>
    </source>
</evidence>
<evidence type="ECO:0000256" key="6">
    <source>
        <dbReference type="PROSITE-ProRule" id="PRU00581"/>
    </source>
</evidence>
<dbReference type="InterPro" id="IPR008253">
    <property type="entry name" value="Marvel"/>
</dbReference>
<dbReference type="AlphaFoldDB" id="A0A8C6X425"/>
<protein>
    <submittedName>
        <fullName evidence="9">Synaptogyrin 4</fullName>
    </submittedName>
</protein>
<evidence type="ECO:0000256" key="2">
    <source>
        <dbReference type="ARBA" id="ARBA00010252"/>
    </source>
</evidence>
<dbReference type="Ensembl" id="ENSNNAT00000008431.1">
    <property type="protein sequence ID" value="ENSNNAP00000008038.1"/>
    <property type="gene ID" value="ENSNNAG00000005387.1"/>
</dbReference>
<dbReference type="PROSITE" id="PS51225">
    <property type="entry name" value="MARVEL"/>
    <property type="match status" value="1"/>
</dbReference>
<proteinExistence type="inferred from homology"/>
<evidence type="ECO:0000256" key="4">
    <source>
        <dbReference type="ARBA" id="ARBA00022989"/>
    </source>
</evidence>
<keyword evidence="5 6" id="KW-0472">Membrane</keyword>
<keyword evidence="3 6" id="KW-0812">Transmembrane</keyword>
<dbReference type="PANTHER" id="PTHR10838:SF22">
    <property type="entry name" value="SYNAPTOGYRIN-4"/>
    <property type="match status" value="1"/>
</dbReference>
<dbReference type="GO" id="GO:0030672">
    <property type="term" value="C:synaptic vesicle membrane"/>
    <property type="evidence" value="ECO:0007669"/>
    <property type="project" value="TreeGrafter"/>
</dbReference>
<dbReference type="PANTHER" id="PTHR10838">
    <property type="entry name" value="SYNAPTOGYRIN"/>
    <property type="match status" value="1"/>
</dbReference>
<keyword evidence="4 7" id="KW-1133">Transmembrane helix</keyword>
<dbReference type="GeneTree" id="ENSGT00950000182935"/>
<evidence type="ECO:0000256" key="7">
    <source>
        <dbReference type="SAM" id="Phobius"/>
    </source>
</evidence>
<feature type="transmembrane region" description="Helical" evidence="7">
    <location>
        <begin position="52"/>
        <end position="73"/>
    </location>
</feature>
<keyword evidence="10" id="KW-1185">Reference proteome</keyword>
<name>A0A8C6X425_NAJNA</name>
<accession>A0A8C6X425</accession>
<evidence type="ECO:0000256" key="3">
    <source>
        <dbReference type="ARBA" id="ARBA00022692"/>
    </source>
</evidence>
<dbReference type="Proteomes" id="UP000694559">
    <property type="component" value="Unplaced"/>
</dbReference>
<reference evidence="9" key="2">
    <citation type="submission" date="2025-09" db="UniProtKB">
        <authorList>
            <consortium name="Ensembl"/>
        </authorList>
    </citation>
    <scope>IDENTIFICATION</scope>
</reference>
<comment type="similarity">
    <text evidence="2">Belongs to the synaptogyrin family.</text>
</comment>
<dbReference type="Pfam" id="PF01284">
    <property type="entry name" value="MARVEL"/>
    <property type="match status" value="1"/>
</dbReference>